<feature type="transmembrane region" description="Helical" evidence="1">
    <location>
        <begin position="21"/>
        <end position="43"/>
    </location>
</feature>
<dbReference type="RefSeq" id="WP_183369228.1">
    <property type="nucleotide sequence ID" value="NZ_BAABHL010000079.1"/>
</dbReference>
<accession>A0A840EQL7</accession>
<reference evidence="2 3" key="1">
    <citation type="submission" date="2020-08" db="EMBL/GenBank/DDBJ databases">
        <title>Sequencing the genomes of 1000 actinobacteria strains.</title>
        <authorList>
            <person name="Klenk H.-P."/>
        </authorList>
    </citation>
    <scope>NUCLEOTIDE SEQUENCE [LARGE SCALE GENOMIC DNA]</scope>
    <source>
        <strain evidence="2 3">DSM 45298</strain>
    </source>
</reference>
<dbReference type="AlphaFoldDB" id="A0A840EQL7"/>
<dbReference type="EMBL" id="JACIFP010000001">
    <property type="protein sequence ID" value="MBB4134002.1"/>
    <property type="molecule type" value="Genomic_DNA"/>
</dbReference>
<proteinExistence type="predicted"/>
<protein>
    <submittedName>
        <fullName evidence="2">Uncharacterized protein</fullName>
    </submittedName>
</protein>
<name>A0A840EQL7_9ACTN</name>
<evidence type="ECO:0000256" key="1">
    <source>
        <dbReference type="SAM" id="Phobius"/>
    </source>
</evidence>
<organism evidence="2 3">
    <name type="scientific">Gordonia humi</name>
    <dbReference type="NCBI Taxonomy" id="686429"/>
    <lineage>
        <taxon>Bacteria</taxon>
        <taxon>Bacillati</taxon>
        <taxon>Actinomycetota</taxon>
        <taxon>Actinomycetes</taxon>
        <taxon>Mycobacteriales</taxon>
        <taxon>Gordoniaceae</taxon>
        <taxon>Gordonia</taxon>
    </lineage>
</organism>
<evidence type="ECO:0000313" key="3">
    <source>
        <dbReference type="Proteomes" id="UP000551501"/>
    </source>
</evidence>
<keyword evidence="1" id="KW-0812">Transmembrane</keyword>
<keyword evidence="3" id="KW-1185">Reference proteome</keyword>
<evidence type="ECO:0000313" key="2">
    <source>
        <dbReference type="EMBL" id="MBB4134002.1"/>
    </source>
</evidence>
<sequence>MNYGDLLFHDENPVGRVRKRMVRWVLLVVLALVMATGVVLWVVRVAEPGGGAPPWWVLVPGIAAWLLLLWGIFEFLGLLSAWRRVGWSVDVYERGVVESRFGTVRQAMPFSGGVIGQGRELFTSPRPDVGPGRLTAPWKGELKQAPFEIRAAAQAVLVREALTQLRSGQNVAFPGRRAGKPGITLTPDRLRLPDGQELALPRMRVQYSISSGDGSADRITDDPARADGFHILTDDDQGFHTEGGQVVAGLERRSPNLAVVREVLSILIDPDGHRRMYRAQRARQEQELA</sequence>
<comment type="caution">
    <text evidence="2">The sequence shown here is derived from an EMBL/GenBank/DDBJ whole genome shotgun (WGS) entry which is preliminary data.</text>
</comment>
<keyword evidence="1" id="KW-1133">Transmembrane helix</keyword>
<gene>
    <name evidence="2" type="ORF">BKA16_000554</name>
</gene>
<feature type="transmembrane region" description="Helical" evidence="1">
    <location>
        <begin position="55"/>
        <end position="79"/>
    </location>
</feature>
<keyword evidence="1" id="KW-0472">Membrane</keyword>
<dbReference type="Proteomes" id="UP000551501">
    <property type="component" value="Unassembled WGS sequence"/>
</dbReference>